<dbReference type="PROSITE" id="PS00194">
    <property type="entry name" value="THIOREDOXIN_1"/>
    <property type="match status" value="1"/>
</dbReference>
<dbReference type="NCBIfam" id="NF008229">
    <property type="entry name" value="PRK10996.1"/>
    <property type="match status" value="1"/>
</dbReference>
<dbReference type="PRINTS" id="PR00421">
    <property type="entry name" value="THIOREDOXIN"/>
</dbReference>
<dbReference type="PROSITE" id="PS51352">
    <property type="entry name" value="THIOREDOXIN_2"/>
    <property type="match status" value="1"/>
</dbReference>
<evidence type="ECO:0000256" key="2">
    <source>
        <dbReference type="ARBA" id="ARBA00023284"/>
    </source>
</evidence>
<keyword evidence="2" id="KW-0676">Redox-active center</keyword>
<keyword evidence="1" id="KW-1015">Disulfide bond</keyword>
<dbReference type="PANTHER" id="PTHR45663">
    <property type="entry name" value="GEO12009P1"/>
    <property type="match status" value="1"/>
</dbReference>
<evidence type="ECO:0000259" key="3">
    <source>
        <dbReference type="PROSITE" id="PS51352"/>
    </source>
</evidence>
<sequence length="150" mass="16758">MTESVIISCTQCNKPNRIPFQRLKEHPLCGSCKARLIHGIPFELTVDNFRAHANADMPLVVDFWASWCGPCRQFSKVFEMVAAPFAERARFASLSTESQPSLAQTYAIRSLPTTVVFYKGQELARTSGALPPQQLHAWLNETLAATAFKE</sequence>
<keyword evidence="5" id="KW-1185">Reference proteome</keyword>
<accession>A0ABY0C1Y0</accession>
<dbReference type="Pfam" id="PF00085">
    <property type="entry name" value="Thioredoxin"/>
    <property type="match status" value="1"/>
</dbReference>
<dbReference type="Gene3D" id="2.30.30.380">
    <property type="entry name" value="Zn-finger domain of Sec23/24"/>
    <property type="match status" value="1"/>
</dbReference>
<dbReference type="SUPFAM" id="SSF52833">
    <property type="entry name" value="Thioredoxin-like"/>
    <property type="match status" value="1"/>
</dbReference>
<evidence type="ECO:0000313" key="4">
    <source>
        <dbReference type="EMBL" id="RUO31577.1"/>
    </source>
</evidence>
<organism evidence="4 5">
    <name type="scientific">Aliidiomarina sedimenti</name>
    <dbReference type="NCBI Taxonomy" id="1933879"/>
    <lineage>
        <taxon>Bacteria</taxon>
        <taxon>Pseudomonadati</taxon>
        <taxon>Pseudomonadota</taxon>
        <taxon>Gammaproteobacteria</taxon>
        <taxon>Alteromonadales</taxon>
        <taxon>Idiomarinaceae</taxon>
        <taxon>Aliidiomarina</taxon>
    </lineage>
</organism>
<comment type="caution">
    <text evidence="4">The sequence shown here is derived from an EMBL/GenBank/DDBJ whole genome shotgun (WGS) entry which is preliminary data.</text>
</comment>
<dbReference type="InterPro" id="IPR013766">
    <property type="entry name" value="Thioredoxin_domain"/>
</dbReference>
<gene>
    <name evidence="4" type="ORF">CWE12_00845</name>
</gene>
<feature type="domain" description="Thioredoxin" evidence="3">
    <location>
        <begin position="23"/>
        <end position="144"/>
    </location>
</feature>
<dbReference type="Proteomes" id="UP000287410">
    <property type="component" value="Unassembled WGS sequence"/>
</dbReference>
<reference evidence="4 5" key="1">
    <citation type="journal article" date="2018" name="Front. Microbiol.">
        <title>Genome-Based Analysis Reveals the Taxonomy and Diversity of the Family Idiomarinaceae.</title>
        <authorList>
            <person name="Liu Y."/>
            <person name="Lai Q."/>
            <person name="Shao Z."/>
        </authorList>
    </citation>
    <scope>NUCLEOTIDE SEQUENCE [LARGE SCALE GENOMIC DNA]</scope>
    <source>
        <strain evidence="4 5">GBSy1</strain>
    </source>
</reference>
<dbReference type="Gene3D" id="3.40.30.10">
    <property type="entry name" value="Glutaredoxin"/>
    <property type="match status" value="1"/>
</dbReference>
<dbReference type="Pfam" id="PF21352">
    <property type="entry name" value="Zn_ribbon_Thio2"/>
    <property type="match status" value="1"/>
</dbReference>
<protein>
    <submittedName>
        <fullName evidence="4">Thioredoxin TrxC</fullName>
    </submittedName>
</protein>
<proteinExistence type="predicted"/>
<evidence type="ECO:0000313" key="5">
    <source>
        <dbReference type="Proteomes" id="UP000287410"/>
    </source>
</evidence>
<dbReference type="CDD" id="cd02947">
    <property type="entry name" value="TRX_family"/>
    <property type="match status" value="1"/>
</dbReference>
<dbReference type="InterPro" id="IPR036249">
    <property type="entry name" value="Thioredoxin-like_sf"/>
</dbReference>
<dbReference type="RefSeq" id="WP_126787687.1">
    <property type="nucleotide sequence ID" value="NZ_PIPN01000001.1"/>
</dbReference>
<name>A0ABY0C1Y0_9GAMM</name>
<evidence type="ECO:0000256" key="1">
    <source>
        <dbReference type="ARBA" id="ARBA00023157"/>
    </source>
</evidence>
<dbReference type="PANTHER" id="PTHR45663:SF40">
    <property type="entry name" value="THIOREDOXIN 2"/>
    <property type="match status" value="1"/>
</dbReference>
<dbReference type="InterPro" id="IPR049299">
    <property type="entry name" value="Thio2_N"/>
</dbReference>
<dbReference type="EMBL" id="PIPN01000001">
    <property type="protein sequence ID" value="RUO31577.1"/>
    <property type="molecule type" value="Genomic_DNA"/>
</dbReference>
<dbReference type="InterPro" id="IPR017937">
    <property type="entry name" value="Thioredoxin_CS"/>
</dbReference>